<protein>
    <submittedName>
        <fullName evidence="1">MBL fold metallo-hydrolase</fullName>
    </submittedName>
</protein>
<sequence>MSIKVKMELVANSGIFITAGDSTILLDGIFGENPFFSQPVSEMQKAVFGMASKYKDIDYLIFTHRHIDHFSSMYLDEYISNNEVKKVYIPRLKQETNSLEDKSSLLSRTLIEKVEEYYIPFGKYHKEELTQNCTLTYFRSVHMGGGEYQDTRHYTIMLTIEEKNYIFAADADYMVKNFEVIKDIPNLTAVFINPLFFTNTKGQNILDNLKPEKVVIYHIPFEDEDKMGLRKLVTRDILKYKDKPYKIIALTEKDQEI</sequence>
<reference evidence="1" key="1">
    <citation type="submission" date="2021-11" db="EMBL/GenBank/DDBJ databases">
        <title>Description of a new species Pelosinus isolated from the bottom sediments of Lake Baikal.</title>
        <authorList>
            <person name="Zakharyuk A."/>
        </authorList>
    </citation>
    <scope>NUCLEOTIDE SEQUENCE</scope>
    <source>
        <strain evidence="1">Bkl1</strain>
    </source>
</reference>
<comment type="caution">
    <text evidence="1">The sequence shown here is derived from an EMBL/GenBank/DDBJ whole genome shotgun (WGS) entry which is preliminary data.</text>
</comment>
<dbReference type="PANTHER" id="PTHR43546">
    <property type="entry name" value="UPF0173 METAL-DEPENDENT HYDROLASE MJ1163-RELATED"/>
    <property type="match status" value="1"/>
</dbReference>
<dbReference type="InterPro" id="IPR036866">
    <property type="entry name" value="RibonucZ/Hydroxyglut_hydro"/>
</dbReference>
<dbReference type="EMBL" id="JAJHJB010000026">
    <property type="protein sequence ID" value="MCC5467055.1"/>
    <property type="molecule type" value="Genomic_DNA"/>
</dbReference>
<gene>
    <name evidence="1" type="ORF">LMF89_17055</name>
</gene>
<keyword evidence="2" id="KW-1185">Reference proteome</keyword>
<accession>A0ABS8HV59</accession>
<evidence type="ECO:0000313" key="1">
    <source>
        <dbReference type="EMBL" id="MCC5467055.1"/>
    </source>
</evidence>
<proteinExistence type="predicted"/>
<dbReference type="Proteomes" id="UP001165492">
    <property type="component" value="Unassembled WGS sequence"/>
</dbReference>
<evidence type="ECO:0000313" key="2">
    <source>
        <dbReference type="Proteomes" id="UP001165492"/>
    </source>
</evidence>
<name>A0ABS8HV59_9FIRM</name>
<dbReference type="Gene3D" id="3.60.15.10">
    <property type="entry name" value="Ribonuclease Z/Hydroxyacylglutathione hydrolase-like"/>
    <property type="match status" value="1"/>
</dbReference>
<dbReference type="InterPro" id="IPR050114">
    <property type="entry name" value="UPF0173_UPF0282_UlaG_hydrolase"/>
</dbReference>
<dbReference type="RefSeq" id="WP_229536121.1">
    <property type="nucleotide sequence ID" value="NZ_JAJHJB010000026.1"/>
</dbReference>
<dbReference type="PANTHER" id="PTHR43546:SF4">
    <property type="entry name" value="UPF0282 PROTEIN MJ1629"/>
    <property type="match status" value="1"/>
</dbReference>
<dbReference type="SUPFAM" id="SSF56281">
    <property type="entry name" value="Metallo-hydrolase/oxidoreductase"/>
    <property type="match status" value="1"/>
</dbReference>
<organism evidence="1 2">
    <name type="scientific">Pelosinus baikalensis</name>
    <dbReference type="NCBI Taxonomy" id="2892015"/>
    <lineage>
        <taxon>Bacteria</taxon>
        <taxon>Bacillati</taxon>
        <taxon>Bacillota</taxon>
        <taxon>Negativicutes</taxon>
        <taxon>Selenomonadales</taxon>
        <taxon>Sporomusaceae</taxon>
        <taxon>Pelosinus</taxon>
    </lineage>
</organism>